<dbReference type="PROSITE" id="PS50088">
    <property type="entry name" value="ANK_REPEAT"/>
    <property type="match status" value="4"/>
</dbReference>
<reference evidence="3" key="1">
    <citation type="submission" date="2018-05" db="EMBL/GenBank/DDBJ databases">
        <authorList>
            <person name="Lanie J.A."/>
            <person name="Ng W.-L."/>
            <person name="Kazmierczak K.M."/>
            <person name="Andrzejewski T.M."/>
            <person name="Davidsen T.M."/>
            <person name="Wayne K.J."/>
            <person name="Tettelin H."/>
            <person name="Glass J.I."/>
            <person name="Rusch D."/>
            <person name="Podicherti R."/>
            <person name="Tsui H.-C.T."/>
            <person name="Winkler M.E."/>
        </authorList>
    </citation>
    <scope>NUCLEOTIDE SEQUENCE</scope>
</reference>
<sequence length="257" mass="26799">MKLILALFAFSLLTLGCSTPHHHAAQKQSPVNIEPPSVSIHQAAWKGDVESIEQHWAAGTDVNAANNWNATPLHYATRSGQTAAANLLVAKGANINTKNNEGVTPLHYSASGGHRAIVALLIAKGAKVNEQDAEGLTPLHRAARGGHRDTIDLLVAKGAEVNAKNTAGLTPLELADEKAAELLRRHGGKSAVKLGALSDDAANGNIESVKQHLAGGADVNGKDDLGRTPLYRAAYNGHTEIAGVLLAKGADADARDE</sequence>
<protein>
    <submittedName>
        <fullName evidence="3">Uncharacterized protein</fullName>
    </submittedName>
</protein>
<dbReference type="PRINTS" id="PR01415">
    <property type="entry name" value="ANKYRIN"/>
</dbReference>
<name>A0A382LC42_9ZZZZ</name>
<dbReference type="SMART" id="SM00248">
    <property type="entry name" value="ANK"/>
    <property type="match status" value="4"/>
</dbReference>
<dbReference type="InterPro" id="IPR002110">
    <property type="entry name" value="Ankyrin_rpt"/>
</dbReference>
<dbReference type="PANTHER" id="PTHR24171:SF9">
    <property type="entry name" value="ANKYRIN REPEAT DOMAIN-CONTAINING PROTEIN 39"/>
    <property type="match status" value="1"/>
</dbReference>
<dbReference type="InterPro" id="IPR036770">
    <property type="entry name" value="Ankyrin_rpt-contain_sf"/>
</dbReference>
<proteinExistence type="predicted"/>
<dbReference type="SUPFAM" id="SSF48403">
    <property type="entry name" value="Ankyrin repeat"/>
    <property type="match status" value="1"/>
</dbReference>
<keyword evidence="2" id="KW-0040">ANK repeat</keyword>
<dbReference type="GO" id="GO:0085020">
    <property type="term" value="P:protein K6-linked ubiquitination"/>
    <property type="evidence" value="ECO:0007669"/>
    <property type="project" value="TreeGrafter"/>
</dbReference>
<feature type="non-terminal residue" evidence="3">
    <location>
        <position position="257"/>
    </location>
</feature>
<keyword evidence="1" id="KW-0677">Repeat</keyword>
<accession>A0A382LC42</accession>
<dbReference type="GO" id="GO:0070531">
    <property type="term" value="C:BRCA1-A complex"/>
    <property type="evidence" value="ECO:0007669"/>
    <property type="project" value="TreeGrafter"/>
</dbReference>
<evidence type="ECO:0000256" key="1">
    <source>
        <dbReference type="ARBA" id="ARBA00022737"/>
    </source>
</evidence>
<dbReference type="PROSITE" id="PS50297">
    <property type="entry name" value="ANK_REP_REGION"/>
    <property type="match status" value="4"/>
</dbReference>
<dbReference type="AlphaFoldDB" id="A0A382LC42"/>
<dbReference type="PROSITE" id="PS51257">
    <property type="entry name" value="PROKAR_LIPOPROTEIN"/>
    <property type="match status" value="1"/>
</dbReference>
<dbReference type="Gene3D" id="1.25.40.20">
    <property type="entry name" value="Ankyrin repeat-containing domain"/>
    <property type="match status" value="3"/>
</dbReference>
<organism evidence="3">
    <name type="scientific">marine metagenome</name>
    <dbReference type="NCBI Taxonomy" id="408172"/>
    <lineage>
        <taxon>unclassified sequences</taxon>
        <taxon>metagenomes</taxon>
        <taxon>ecological metagenomes</taxon>
    </lineage>
</organism>
<gene>
    <name evidence="3" type="ORF">METZ01_LOCUS287318</name>
</gene>
<dbReference type="GO" id="GO:0031436">
    <property type="term" value="C:BRCA1-BARD1 complex"/>
    <property type="evidence" value="ECO:0007669"/>
    <property type="project" value="TreeGrafter"/>
</dbReference>
<evidence type="ECO:0000313" key="3">
    <source>
        <dbReference type="EMBL" id="SVC34464.1"/>
    </source>
</evidence>
<evidence type="ECO:0000256" key="2">
    <source>
        <dbReference type="ARBA" id="ARBA00023043"/>
    </source>
</evidence>
<dbReference type="GO" id="GO:0004842">
    <property type="term" value="F:ubiquitin-protein transferase activity"/>
    <property type="evidence" value="ECO:0007669"/>
    <property type="project" value="TreeGrafter"/>
</dbReference>
<dbReference type="PANTHER" id="PTHR24171">
    <property type="entry name" value="ANKYRIN REPEAT DOMAIN-CONTAINING PROTEIN 39-RELATED"/>
    <property type="match status" value="1"/>
</dbReference>
<dbReference type="Pfam" id="PF00023">
    <property type="entry name" value="Ank"/>
    <property type="match status" value="1"/>
</dbReference>
<dbReference type="EMBL" id="UINC01086211">
    <property type="protein sequence ID" value="SVC34464.1"/>
    <property type="molecule type" value="Genomic_DNA"/>
</dbReference>
<dbReference type="Pfam" id="PF12796">
    <property type="entry name" value="Ank_2"/>
    <property type="match status" value="2"/>
</dbReference>